<protein>
    <submittedName>
        <fullName evidence="10">Peptidyl-Lys metalloendopeptidase</fullName>
    </submittedName>
</protein>
<feature type="signal peptide" evidence="8">
    <location>
        <begin position="1"/>
        <end position="23"/>
    </location>
</feature>
<dbReference type="PANTHER" id="PTHR37016">
    <property type="match status" value="1"/>
</dbReference>
<evidence type="ECO:0000256" key="4">
    <source>
        <dbReference type="ARBA" id="ARBA00022723"/>
    </source>
</evidence>
<proteinExistence type="inferred from homology"/>
<evidence type="ECO:0000256" key="8">
    <source>
        <dbReference type="SAM" id="SignalP"/>
    </source>
</evidence>
<comment type="similarity">
    <text evidence="2">Belongs to the peptidase M35 family.</text>
</comment>
<keyword evidence="4" id="KW-0479">Metal-binding</keyword>
<dbReference type="GO" id="GO:0046872">
    <property type="term" value="F:metal ion binding"/>
    <property type="evidence" value="ECO:0007669"/>
    <property type="project" value="UniProtKB-KW"/>
</dbReference>
<keyword evidence="7" id="KW-0482">Metalloprotease</keyword>
<organism evidence="10 11">
    <name type="scientific">Pseudoduganella flava</name>
    <dbReference type="NCBI Taxonomy" id="871742"/>
    <lineage>
        <taxon>Bacteria</taxon>
        <taxon>Pseudomonadati</taxon>
        <taxon>Pseudomonadota</taxon>
        <taxon>Betaproteobacteria</taxon>
        <taxon>Burkholderiales</taxon>
        <taxon>Oxalobacteraceae</taxon>
        <taxon>Telluria group</taxon>
        <taxon>Pseudoduganella</taxon>
    </lineage>
</organism>
<accession>A0A562PQ91</accession>
<comment type="caution">
    <text evidence="10">The sequence shown here is derived from an EMBL/GenBank/DDBJ whole genome shotgun (WGS) entry which is preliminary data.</text>
</comment>
<reference evidence="10 11" key="1">
    <citation type="journal article" date="2015" name="Stand. Genomic Sci.">
        <title>Genomic Encyclopedia of Bacterial and Archaeal Type Strains, Phase III: the genomes of soil and plant-associated and newly described type strains.</title>
        <authorList>
            <person name="Whitman W.B."/>
            <person name="Woyke T."/>
            <person name="Klenk H.P."/>
            <person name="Zhou Y."/>
            <person name="Lilburn T.G."/>
            <person name="Beck B.J."/>
            <person name="De Vos P."/>
            <person name="Vandamme P."/>
            <person name="Eisen J.A."/>
            <person name="Garrity G."/>
            <person name="Hugenholtz P."/>
            <person name="Kyrpides N.C."/>
        </authorList>
    </citation>
    <scope>NUCLEOTIDE SEQUENCE [LARGE SCALE GENOMIC DNA]</scope>
    <source>
        <strain evidence="10 11">CGMCC 1.10685</strain>
    </source>
</reference>
<dbReference type="RefSeq" id="WP_229418782.1">
    <property type="nucleotide sequence ID" value="NZ_CP046904.1"/>
</dbReference>
<dbReference type="EMBL" id="VLKW01000005">
    <property type="protein sequence ID" value="TWI46548.1"/>
    <property type="molecule type" value="Genomic_DNA"/>
</dbReference>
<dbReference type="InterPro" id="IPR024079">
    <property type="entry name" value="MetalloPept_cat_dom_sf"/>
</dbReference>
<feature type="domain" description="Lysine-specific metallo-endopeptidase" evidence="9">
    <location>
        <begin position="226"/>
        <end position="357"/>
    </location>
</feature>
<evidence type="ECO:0000256" key="5">
    <source>
        <dbReference type="ARBA" id="ARBA00022801"/>
    </source>
</evidence>
<evidence type="ECO:0000256" key="6">
    <source>
        <dbReference type="ARBA" id="ARBA00022833"/>
    </source>
</evidence>
<dbReference type="GO" id="GO:0004222">
    <property type="term" value="F:metalloendopeptidase activity"/>
    <property type="evidence" value="ECO:0007669"/>
    <property type="project" value="InterPro"/>
</dbReference>
<dbReference type="Gene3D" id="2.60.40.2970">
    <property type="match status" value="1"/>
</dbReference>
<dbReference type="GO" id="GO:0006508">
    <property type="term" value="P:proteolysis"/>
    <property type="evidence" value="ECO:0007669"/>
    <property type="project" value="UniProtKB-KW"/>
</dbReference>
<dbReference type="InterPro" id="IPR034115">
    <property type="entry name" value="M35_peptidyl-Lys"/>
</dbReference>
<keyword evidence="3" id="KW-0645">Protease</keyword>
<dbReference type="AlphaFoldDB" id="A0A562PQ91"/>
<sequence>MRKYIVWLGGSVMTAAFSMSAYAASGITATVSTDKQSLGPGEDLVVRVTLTNTTSAPQRLLKWHTPFGAIEESLFDVSRDGVPVAYEGKHVKRPAPTAADYVTLQPGKSYSAKVELSAIYDLSMTGDYAIRFRTHAPDVLTKTGVRPDKVAKTEAEDAAKGVQVDEDDLLQSAPVQVWIEGTNQKRSVPIPTGEASLAFSQCSASQQSTITSAISAAKTMANGAVSYLNAGTAGQRYTKWFGTYNSTRSATVKSHFANIKDALDNKPIVVDCSCQESYYAYVYPTQPYKIYVCNAFWSAPLSGTDSKGGTLVHETSHFNVVAATDDWAYGQSAAASLAISNPSRAIDNADSHEYFGENTPALP</sequence>
<dbReference type="PANTHER" id="PTHR37016:SF3">
    <property type="entry name" value="NEUTRAL PROTEASE 2-RELATED"/>
    <property type="match status" value="1"/>
</dbReference>
<dbReference type="Gene3D" id="3.40.390.10">
    <property type="entry name" value="Collagenase (Catalytic Domain)"/>
    <property type="match status" value="1"/>
</dbReference>
<dbReference type="Pfam" id="PF14521">
    <property type="entry name" value="Aspzincin_M35"/>
    <property type="match status" value="1"/>
</dbReference>
<evidence type="ECO:0000313" key="11">
    <source>
        <dbReference type="Proteomes" id="UP000315112"/>
    </source>
</evidence>
<gene>
    <name evidence="10" type="ORF">IP92_02907</name>
</gene>
<keyword evidence="8" id="KW-0732">Signal</keyword>
<evidence type="ECO:0000256" key="3">
    <source>
        <dbReference type="ARBA" id="ARBA00022670"/>
    </source>
</evidence>
<dbReference type="Proteomes" id="UP000315112">
    <property type="component" value="Unassembled WGS sequence"/>
</dbReference>
<evidence type="ECO:0000313" key="10">
    <source>
        <dbReference type="EMBL" id="TWI46548.1"/>
    </source>
</evidence>
<comment type="cofactor">
    <cofactor evidence="1">
        <name>Zn(2+)</name>
        <dbReference type="ChEBI" id="CHEBI:29105"/>
    </cofactor>
</comment>
<evidence type="ECO:0000259" key="9">
    <source>
        <dbReference type="SMART" id="SM01351"/>
    </source>
</evidence>
<dbReference type="CDD" id="cd11306">
    <property type="entry name" value="M35_peptidyl-Lys"/>
    <property type="match status" value="1"/>
</dbReference>
<evidence type="ECO:0000256" key="7">
    <source>
        <dbReference type="ARBA" id="ARBA00023049"/>
    </source>
</evidence>
<evidence type="ECO:0000256" key="2">
    <source>
        <dbReference type="ARBA" id="ARBA00010279"/>
    </source>
</evidence>
<feature type="chain" id="PRO_5022108806" evidence="8">
    <location>
        <begin position="24"/>
        <end position="363"/>
    </location>
</feature>
<keyword evidence="5" id="KW-0378">Hydrolase</keyword>
<keyword evidence="6" id="KW-0862">Zinc</keyword>
<dbReference type="InterPro" id="IPR029463">
    <property type="entry name" value="Lys_MEP"/>
</dbReference>
<dbReference type="InterPro" id="IPR050414">
    <property type="entry name" value="Fungal_M35_metalloproteases"/>
</dbReference>
<name>A0A562PQ91_9BURK</name>
<dbReference type="SMART" id="SM01351">
    <property type="entry name" value="Aspzincin_M35"/>
    <property type="match status" value="1"/>
</dbReference>
<dbReference type="SUPFAM" id="SSF55486">
    <property type="entry name" value="Metalloproteases ('zincins'), catalytic domain"/>
    <property type="match status" value="1"/>
</dbReference>
<evidence type="ECO:0000256" key="1">
    <source>
        <dbReference type="ARBA" id="ARBA00001947"/>
    </source>
</evidence>